<feature type="compositionally biased region" description="Basic residues" evidence="11">
    <location>
        <begin position="228"/>
        <end position="242"/>
    </location>
</feature>
<evidence type="ECO:0000256" key="1">
    <source>
        <dbReference type="ARBA" id="ARBA00000798"/>
    </source>
</evidence>
<evidence type="ECO:0000256" key="7">
    <source>
        <dbReference type="ARBA" id="ARBA00023098"/>
    </source>
</evidence>
<name>A0A2N3N5W4_9PEZI</name>
<feature type="compositionally biased region" description="Basic residues" evidence="11">
    <location>
        <begin position="588"/>
        <end position="605"/>
    </location>
</feature>
<organism evidence="13 14">
    <name type="scientific">Lomentospora prolificans</name>
    <dbReference type="NCBI Taxonomy" id="41688"/>
    <lineage>
        <taxon>Eukaryota</taxon>
        <taxon>Fungi</taxon>
        <taxon>Dikarya</taxon>
        <taxon>Ascomycota</taxon>
        <taxon>Pezizomycotina</taxon>
        <taxon>Sordariomycetes</taxon>
        <taxon>Hypocreomycetidae</taxon>
        <taxon>Microascales</taxon>
        <taxon>Microascaceae</taxon>
        <taxon>Lomentospora</taxon>
    </lineage>
</organism>
<feature type="region of interest" description="Disordered" evidence="11">
    <location>
        <begin position="554"/>
        <end position="621"/>
    </location>
</feature>
<evidence type="ECO:0000256" key="10">
    <source>
        <dbReference type="ARBA" id="ARBA00079280"/>
    </source>
</evidence>
<feature type="compositionally biased region" description="Low complexity" evidence="11">
    <location>
        <begin position="258"/>
        <end position="268"/>
    </location>
</feature>
<feature type="region of interest" description="Disordered" evidence="11">
    <location>
        <begin position="1354"/>
        <end position="1409"/>
    </location>
</feature>
<evidence type="ECO:0000256" key="2">
    <source>
        <dbReference type="ARBA" id="ARBA00008664"/>
    </source>
</evidence>
<dbReference type="CDD" id="cd09141">
    <property type="entry name" value="PLDc_vPLD1_2_yPLD_like_2"/>
    <property type="match status" value="1"/>
</dbReference>
<accession>A0A2N3N5W4</accession>
<evidence type="ECO:0000256" key="8">
    <source>
        <dbReference type="ARBA" id="ARBA00042228"/>
    </source>
</evidence>
<feature type="region of interest" description="Disordered" evidence="11">
    <location>
        <begin position="522"/>
        <end position="541"/>
    </location>
</feature>
<protein>
    <recommendedName>
        <fullName evidence="9">Phospholipase D1</fullName>
        <ecNumber evidence="3">3.1.4.4</ecNumber>
    </recommendedName>
    <alternativeName>
        <fullName evidence="8">Choline phosphatase 1</fullName>
    </alternativeName>
    <alternativeName>
        <fullName evidence="10">Phosphatidylcholine-hydrolyzing phospholipase D1</fullName>
    </alternativeName>
</protein>
<dbReference type="FunCoup" id="A0A2N3N5W4">
    <property type="interactions" value="120"/>
</dbReference>
<evidence type="ECO:0000256" key="4">
    <source>
        <dbReference type="ARBA" id="ARBA00022737"/>
    </source>
</evidence>
<feature type="region of interest" description="Disordered" evidence="11">
    <location>
        <begin position="1459"/>
        <end position="1545"/>
    </location>
</feature>
<evidence type="ECO:0000256" key="6">
    <source>
        <dbReference type="ARBA" id="ARBA00022963"/>
    </source>
</evidence>
<dbReference type="PROSITE" id="PS50035">
    <property type="entry name" value="PLD"/>
    <property type="match status" value="2"/>
</dbReference>
<dbReference type="CDD" id="cd01254">
    <property type="entry name" value="PH_PLD"/>
    <property type="match status" value="1"/>
</dbReference>
<dbReference type="FunFam" id="3.30.870.10:FF:000011">
    <property type="entry name" value="Phospholipase"/>
    <property type="match status" value="1"/>
</dbReference>
<dbReference type="Gene3D" id="3.30.870.10">
    <property type="entry name" value="Endonuclease Chain A"/>
    <property type="match status" value="2"/>
</dbReference>
<feature type="compositionally biased region" description="Polar residues" evidence="11">
    <location>
        <begin position="1360"/>
        <end position="1369"/>
    </location>
</feature>
<evidence type="ECO:0000256" key="9">
    <source>
        <dbReference type="ARBA" id="ARBA00074658"/>
    </source>
</evidence>
<keyword evidence="7" id="KW-0443">Lipid metabolism</keyword>
<feature type="compositionally biased region" description="Basic and acidic residues" evidence="11">
    <location>
        <begin position="292"/>
        <end position="314"/>
    </location>
</feature>
<feature type="domain" description="PLD phosphodiesterase" evidence="12">
    <location>
        <begin position="1245"/>
        <end position="1272"/>
    </location>
</feature>
<dbReference type="VEuPathDB" id="FungiDB:jhhlp_006426"/>
<dbReference type="InterPro" id="IPR001736">
    <property type="entry name" value="PLipase_D/transphosphatidylase"/>
</dbReference>
<dbReference type="Proteomes" id="UP000233524">
    <property type="component" value="Unassembled WGS sequence"/>
</dbReference>
<feature type="region of interest" description="Disordered" evidence="11">
    <location>
        <begin position="283"/>
        <end position="340"/>
    </location>
</feature>
<feature type="compositionally biased region" description="Acidic residues" evidence="11">
    <location>
        <begin position="200"/>
        <end position="222"/>
    </location>
</feature>
<feature type="region of interest" description="Disordered" evidence="11">
    <location>
        <begin position="1"/>
        <end position="268"/>
    </location>
</feature>
<feature type="compositionally biased region" description="Polar residues" evidence="11">
    <location>
        <begin position="1624"/>
        <end position="1637"/>
    </location>
</feature>
<dbReference type="PANTHER" id="PTHR18896">
    <property type="entry name" value="PHOSPHOLIPASE D"/>
    <property type="match status" value="1"/>
</dbReference>
<dbReference type="EMBL" id="NLAX01000701">
    <property type="protein sequence ID" value="PKS07818.1"/>
    <property type="molecule type" value="Genomic_DNA"/>
</dbReference>
<comment type="caution">
    <text evidence="13">The sequence shown here is derived from an EMBL/GenBank/DDBJ whole genome shotgun (WGS) entry which is preliminary data.</text>
</comment>
<evidence type="ECO:0000256" key="3">
    <source>
        <dbReference type="ARBA" id="ARBA00012027"/>
    </source>
</evidence>
<reference evidence="13 14" key="1">
    <citation type="journal article" date="2017" name="G3 (Bethesda)">
        <title>First Draft Genome Sequence of the Pathogenic Fungus Lomentospora prolificans (Formerly Scedosporium prolificans).</title>
        <authorList>
            <person name="Luo R."/>
            <person name="Zimin A."/>
            <person name="Workman R."/>
            <person name="Fan Y."/>
            <person name="Pertea G."/>
            <person name="Grossman N."/>
            <person name="Wear M.P."/>
            <person name="Jia B."/>
            <person name="Miller H."/>
            <person name="Casadevall A."/>
            <person name="Timp W."/>
            <person name="Zhang S.X."/>
            <person name="Salzberg S.L."/>
        </authorList>
    </citation>
    <scope>NUCLEOTIDE SEQUENCE [LARGE SCALE GENOMIC DNA]</scope>
    <source>
        <strain evidence="13 14">JHH-5317</strain>
    </source>
</reference>
<dbReference type="STRING" id="41688.A0A2N3N5W4"/>
<feature type="domain" description="PLD phosphodiesterase" evidence="12">
    <location>
        <begin position="941"/>
        <end position="968"/>
    </location>
</feature>
<sequence>MSLPTQHVSVDGPPSPLTNSRATSPSISPGTECPPVASTRPLSFVPHNDSVPPRKPLPGNGPVSTDFMTPAIPLQDMSTIPEDISPSQLPRGSGKPESIGQENGSDSLAAVPQGRRSVQFARKDGQESASHSRQPSWEDPDGPNRPKPSSFMSKLKALASTSGLQTPKSPSFTPQMASQSLPTSPVASRHVTRNASLPNEGEDDSEADADADAEETADEAAAEEARKAMKQKKKRAKKMRRPRMPDFASTPATPIYKGSTDAAGASSANANLSTTIGRRFIGRRASLSGPSDHQHNRDLSDGEGRDDATRDLWRRGTSWIAGPNRSNTGNTIDDAEDADSPYGRRMGHFRRITYFGGGVGPGGVSDGDNITPRRAFFSADRAPSFAVPRWPTMVKNTIKLWRAKKDDRFDYTKSAELMAELRAGAPAALMLASMIQRDEHGNKRIPVLLEQLKIRVSDSTAAPETDKAEKDNDRHWVFTLDLEYGSGPSRMKWQVIRTLRDIYELHLRYKLSFAKDIQRSLPGGAGSADYGSRRKQPKFPLSTFPYLRGVRGLAEESDEDGQASQRGDETADEGTAGEGTASEIDGRGRRRRSIRLMGPSHRRLRSNLTDGGDMSAAEGSITGQTTAQVAAVIKQRHIERQRRLLEKYLQDMVRWLMFRADSNRLCRFLELSALGVRLAAEGSFHGKECYLHIQSSKGIDFRRVLTPKKVIARHSRKWFLVRESYIVCVESPENMIIYDVYLVDPKFTIISKKSTLKQIGDKMKEPAEIAAEKKQEKHHTLTIQTSERKVKLFSRKEIVMMQFEESVRTMLTRTPWHEKNRFGSFAPVRTGVFAEWLVDGRDYMWNVSRAINMARNVIYIHDWWLSPELYMRRPAAISQKWRLDRLLQRKAREGVKIFVIVYRNVESAIPIDSEYTKISLHNLHPNIFVQRSPNQLKKNQLFFAHHEKLCIVDHDVAFLGGIDLCFGRWDCPQHPLNDDRPTGFEEGGRPTNPGNCQVFLGKDYSNPRVHDFFRLHQPYEDMYDRRLTPRMPWHDVGMQLAGQPARDLTRHFVQRWNYLRRGRKPTRALPFLLPPPDARPDEFRDMGLSGTCEVQILRSAAQWSLGIDEPEVSIQNAYVKMIEDSEHFVYIENQFFVTSTQAYNTKVVNRIGDALVDRIIRAYQNKDDWKCFILIPLMPGFESTVDEQPGMSVRLIVQFQYRSICRGEGSIFERLRAVGIDPEDYIQFYSLRKWGKLQHDVLVTEQLYIHAKIIIADDRVALIGSANINERSMLGNRDSEVAAIVRDTDMIWSTMAGQPYQVSRFAHTLRMRLMREHLGLDVDEIEAEERQILSDQQAELSQQAQFEQDMDHIYEDGKSPRSSGEQSVSKRPPLMQLRSFNRDAEAPVDDDATSSVHSKGKQVDYDPRITGNVDHEREVAGFGEDQWKAAAKLGIDEGRDSVIVDGREVLVHNIWPEGKGTLDSPRKLHHHHHHPRPRSTSRHSEIGLPDVGDRLPPVPALNRRTTEQLGLPRASQLPSLPAVDDTDIGGPPALPEHDGMVGGESSHPLAAEIKLAYIDKDCMRDPLNSSFLEDVWNRTAENNTRLYREVFRCMPDSEVKTWPEYQDYSAYAKKFHLSQTADLNKTAKPQSKGSNGPTAPEQVPEKVTSPPADSNPAIVIPIDEETEVDEKRALTETEGEQGPKGRPSLGVDLEKIHTAHSQEQLSPIFPAGDVPFPALEQQTPQTTRFLDPVKEKRRTTFLPLEKPASRDTSASVHNNVGSMRRRRRGTTKTSRRGVAFEDVLTKDEAEDLLSLTRGNIVQFPYDWLVTEESNNNWGYHLDGMAPISIYT</sequence>
<dbReference type="InterPro" id="IPR025202">
    <property type="entry name" value="PLD-like_dom"/>
</dbReference>
<evidence type="ECO:0000256" key="5">
    <source>
        <dbReference type="ARBA" id="ARBA00022801"/>
    </source>
</evidence>
<dbReference type="Pfam" id="PF13091">
    <property type="entry name" value="PLDc_2"/>
    <property type="match status" value="1"/>
</dbReference>
<keyword evidence="14" id="KW-1185">Reference proteome</keyword>
<feature type="compositionally biased region" description="Basic residues" evidence="11">
    <location>
        <begin position="1467"/>
        <end position="1481"/>
    </location>
</feature>
<feature type="compositionally biased region" description="Polar residues" evidence="11">
    <location>
        <begin position="159"/>
        <end position="186"/>
    </location>
</feature>
<evidence type="ECO:0000256" key="11">
    <source>
        <dbReference type="SAM" id="MobiDB-lite"/>
    </source>
</evidence>
<gene>
    <name evidence="13" type="ORF">jhhlp_006426</name>
</gene>
<dbReference type="Pfam" id="PF00614">
    <property type="entry name" value="PLDc"/>
    <property type="match status" value="1"/>
</dbReference>
<dbReference type="GO" id="GO:0004630">
    <property type="term" value="F:phospholipase D activity"/>
    <property type="evidence" value="ECO:0007669"/>
    <property type="project" value="UniProtKB-EC"/>
</dbReference>
<keyword evidence="6" id="KW-0442">Lipid degradation</keyword>
<dbReference type="SMART" id="SM00155">
    <property type="entry name" value="PLDc"/>
    <property type="match status" value="2"/>
</dbReference>
<comment type="catalytic activity">
    <reaction evidence="1">
        <text>a 1,2-diacyl-sn-glycero-3-phosphocholine + H2O = a 1,2-diacyl-sn-glycero-3-phosphate + choline + H(+)</text>
        <dbReference type="Rhea" id="RHEA:14445"/>
        <dbReference type="ChEBI" id="CHEBI:15354"/>
        <dbReference type="ChEBI" id="CHEBI:15377"/>
        <dbReference type="ChEBI" id="CHEBI:15378"/>
        <dbReference type="ChEBI" id="CHEBI:57643"/>
        <dbReference type="ChEBI" id="CHEBI:58608"/>
        <dbReference type="EC" id="3.1.4.4"/>
    </reaction>
</comment>
<keyword evidence="5" id="KW-0378">Hydrolase</keyword>
<dbReference type="InterPro" id="IPR015679">
    <property type="entry name" value="PLipase_D_fam"/>
</dbReference>
<evidence type="ECO:0000259" key="12">
    <source>
        <dbReference type="PROSITE" id="PS50035"/>
    </source>
</evidence>
<feature type="region of interest" description="Disordered" evidence="11">
    <location>
        <begin position="1624"/>
        <end position="1688"/>
    </location>
</feature>
<keyword evidence="4" id="KW-0677">Repeat</keyword>
<dbReference type="InParanoid" id="A0A2N3N5W4"/>
<comment type="similarity">
    <text evidence="2">Belongs to the phospholipase D family.</text>
</comment>
<dbReference type="EC" id="3.1.4.4" evidence="3"/>
<proteinExistence type="inferred from homology"/>
<dbReference type="OrthoDB" id="14911at2759"/>
<feature type="compositionally biased region" description="Polar residues" evidence="11">
    <location>
        <begin position="17"/>
        <end position="29"/>
    </location>
</feature>
<evidence type="ECO:0000313" key="13">
    <source>
        <dbReference type="EMBL" id="PKS07818.1"/>
    </source>
</evidence>
<dbReference type="SUPFAM" id="SSF56024">
    <property type="entry name" value="Phospholipase D/nuclease"/>
    <property type="match status" value="2"/>
</dbReference>
<evidence type="ECO:0000313" key="14">
    <source>
        <dbReference type="Proteomes" id="UP000233524"/>
    </source>
</evidence>
<dbReference type="CDD" id="cd09138">
    <property type="entry name" value="PLDc_vPLD1_2_yPLD_like_1"/>
    <property type="match status" value="1"/>
</dbReference>
<dbReference type="PANTHER" id="PTHR18896:SF76">
    <property type="entry name" value="PHOSPHOLIPASE"/>
    <property type="match status" value="1"/>
</dbReference>
<dbReference type="GO" id="GO:0009395">
    <property type="term" value="P:phospholipid catabolic process"/>
    <property type="evidence" value="ECO:0007669"/>
    <property type="project" value="TreeGrafter"/>
</dbReference>